<evidence type="ECO:0000256" key="6">
    <source>
        <dbReference type="ARBA" id="ARBA00022695"/>
    </source>
</evidence>
<sequence>MENLDFGLKIEKETAEFGRFVIEPLPAGQGVTLGNALRRILLSALPGGAVAEVRIQGVSHPFSTVKGVKEDVVELLLNLKKVRFSLKGEGPYEASLEAKGKKTVTAKDIKSSSEVVVSNPNLKIASLTDKDAKLSIALVVEKGVGYKPAEEREGGRVGVIPMDSVFSPVVRVGLRTEGTRVGRKTNFDRLILEIVTDQTIKPSAALAAAAEILRDSFEKLSLAAAPRRLVKAVSATPEKSEKQLKKKSAPRKKSPAKK</sequence>
<dbReference type="GO" id="GO:0000428">
    <property type="term" value="C:DNA-directed RNA polymerase complex"/>
    <property type="evidence" value="ECO:0007669"/>
    <property type="project" value="UniProtKB-KW"/>
</dbReference>
<keyword evidence="7" id="KW-0804">Transcription</keyword>
<dbReference type="InterPro" id="IPR036603">
    <property type="entry name" value="RBP11-like"/>
</dbReference>
<keyword evidence="5 13" id="KW-0808">Transferase</keyword>
<keyword evidence="4 13" id="KW-0240">DNA-directed RNA polymerase</keyword>
<evidence type="ECO:0000259" key="12">
    <source>
        <dbReference type="SMART" id="SM00662"/>
    </source>
</evidence>
<dbReference type="AlphaFoldDB" id="A0A832E0S3"/>
<dbReference type="EMBL" id="DSPJ01000047">
    <property type="protein sequence ID" value="HEX61841.1"/>
    <property type="molecule type" value="Genomic_DNA"/>
</dbReference>
<dbReference type="Pfam" id="PF01000">
    <property type="entry name" value="RNA_pol_A_bac"/>
    <property type="match status" value="1"/>
</dbReference>
<proteinExistence type="inferred from homology"/>
<dbReference type="FunFam" id="2.170.120.12:FF:000001">
    <property type="entry name" value="DNA-directed RNA polymerase subunit alpha"/>
    <property type="match status" value="1"/>
</dbReference>
<comment type="similarity">
    <text evidence="1">Belongs to the RNA polymerase alpha chain family.</text>
</comment>
<evidence type="ECO:0000256" key="1">
    <source>
        <dbReference type="ARBA" id="ARBA00007123"/>
    </source>
</evidence>
<dbReference type="Gene3D" id="2.170.120.12">
    <property type="entry name" value="DNA-directed RNA polymerase, insert domain"/>
    <property type="match status" value="1"/>
</dbReference>
<evidence type="ECO:0000256" key="2">
    <source>
        <dbReference type="ARBA" id="ARBA00012418"/>
    </source>
</evidence>
<dbReference type="EC" id="2.7.7.6" evidence="2"/>
<feature type="compositionally biased region" description="Basic residues" evidence="11">
    <location>
        <begin position="244"/>
        <end position="258"/>
    </location>
</feature>
<protein>
    <recommendedName>
        <fullName evidence="3">DNA-directed RNA polymerase subunit alpha</fullName>
        <ecNumber evidence="2">2.7.7.6</ecNumber>
    </recommendedName>
    <alternativeName>
        <fullName evidence="9">RNA polymerase subunit alpha</fullName>
    </alternativeName>
    <alternativeName>
        <fullName evidence="8">Transcriptase subunit alpha</fullName>
    </alternativeName>
</protein>
<evidence type="ECO:0000256" key="3">
    <source>
        <dbReference type="ARBA" id="ARBA00015972"/>
    </source>
</evidence>
<dbReference type="NCBIfam" id="TIGR02027">
    <property type="entry name" value="rpoA"/>
    <property type="match status" value="1"/>
</dbReference>
<comment type="catalytic activity">
    <reaction evidence="10">
        <text>RNA(n) + a ribonucleoside 5'-triphosphate = RNA(n+1) + diphosphate</text>
        <dbReference type="Rhea" id="RHEA:21248"/>
        <dbReference type="Rhea" id="RHEA-COMP:14527"/>
        <dbReference type="Rhea" id="RHEA-COMP:17342"/>
        <dbReference type="ChEBI" id="CHEBI:33019"/>
        <dbReference type="ChEBI" id="CHEBI:61557"/>
        <dbReference type="ChEBI" id="CHEBI:140395"/>
        <dbReference type="EC" id="2.7.7.6"/>
    </reaction>
</comment>
<gene>
    <name evidence="13" type="primary">rpoA</name>
    <name evidence="13" type="ORF">ENR01_01650</name>
</gene>
<dbReference type="Pfam" id="PF01193">
    <property type="entry name" value="RNA_pol_L"/>
    <property type="match status" value="1"/>
</dbReference>
<dbReference type="SUPFAM" id="SSF55257">
    <property type="entry name" value="RBP11-like subunits of RNA polymerase"/>
    <property type="match status" value="1"/>
</dbReference>
<feature type="region of interest" description="Disordered" evidence="11">
    <location>
        <begin position="232"/>
        <end position="258"/>
    </location>
</feature>
<dbReference type="SUPFAM" id="SSF56553">
    <property type="entry name" value="Insert subdomain of RNA polymerase alpha subunit"/>
    <property type="match status" value="1"/>
</dbReference>
<dbReference type="GO" id="GO:0003899">
    <property type="term" value="F:DNA-directed RNA polymerase activity"/>
    <property type="evidence" value="ECO:0007669"/>
    <property type="project" value="UniProtKB-EC"/>
</dbReference>
<accession>A0A832E0S3</accession>
<dbReference type="InterPro" id="IPR036643">
    <property type="entry name" value="RNApol_insert_sf"/>
</dbReference>
<reference evidence="13" key="1">
    <citation type="journal article" date="2020" name="mSystems">
        <title>Genome- and Community-Level Interaction Insights into Carbon Utilization and Element Cycling Functions of Hydrothermarchaeota in Hydrothermal Sediment.</title>
        <authorList>
            <person name="Zhou Z."/>
            <person name="Liu Y."/>
            <person name="Xu W."/>
            <person name="Pan J."/>
            <person name="Luo Z.H."/>
            <person name="Li M."/>
        </authorList>
    </citation>
    <scope>NUCLEOTIDE SEQUENCE [LARGE SCALE GENOMIC DNA]</scope>
    <source>
        <strain evidence="13">SpSt-361</strain>
    </source>
</reference>
<evidence type="ECO:0000256" key="8">
    <source>
        <dbReference type="ARBA" id="ARBA00032524"/>
    </source>
</evidence>
<dbReference type="Gene3D" id="3.30.1360.10">
    <property type="entry name" value="RNA polymerase, RBP11-like subunit"/>
    <property type="match status" value="1"/>
</dbReference>
<evidence type="ECO:0000313" key="13">
    <source>
        <dbReference type="EMBL" id="HEX61841.1"/>
    </source>
</evidence>
<dbReference type="GO" id="GO:0006351">
    <property type="term" value="P:DNA-templated transcription"/>
    <property type="evidence" value="ECO:0007669"/>
    <property type="project" value="InterPro"/>
</dbReference>
<evidence type="ECO:0000256" key="9">
    <source>
        <dbReference type="ARBA" id="ARBA00033070"/>
    </source>
</evidence>
<organism evidence="13">
    <name type="scientific">candidate division WWE3 bacterium</name>
    <dbReference type="NCBI Taxonomy" id="2053526"/>
    <lineage>
        <taxon>Bacteria</taxon>
        <taxon>Katanobacteria</taxon>
    </lineage>
</organism>
<evidence type="ECO:0000256" key="5">
    <source>
        <dbReference type="ARBA" id="ARBA00022679"/>
    </source>
</evidence>
<dbReference type="SMART" id="SM00662">
    <property type="entry name" value="RPOLD"/>
    <property type="match status" value="1"/>
</dbReference>
<evidence type="ECO:0000256" key="10">
    <source>
        <dbReference type="ARBA" id="ARBA00048552"/>
    </source>
</evidence>
<dbReference type="GO" id="GO:0046983">
    <property type="term" value="F:protein dimerization activity"/>
    <property type="evidence" value="ECO:0007669"/>
    <property type="project" value="InterPro"/>
</dbReference>
<dbReference type="CDD" id="cd06928">
    <property type="entry name" value="RNAP_alpha_NTD"/>
    <property type="match status" value="1"/>
</dbReference>
<evidence type="ECO:0000256" key="4">
    <source>
        <dbReference type="ARBA" id="ARBA00022478"/>
    </source>
</evidence>
<dbReference type="GO" id="GO:0003677">
    <property type="term" value="F:DNA binding"/>
    <property type="evidence" value="ECO:0007669"/>
    <property type="project" value="InterPro"/>
</dbReference>
<dbReference type="InterPro" id="IPR011773">
    <property type="entry name" value="DNA-dir_RpoA"/>
</dbReference>
<dbReference type="InterPro" id="IPR011263">
    <property type="entry name" value="DNA-dir_RNA_pol_RpoA/D/Rpb3"/>
</dbReference>
<feature type="domain" description="DNA-directed RNA polymerase RpoA/D/Rpb3-type" evidence="12">
    <location>
        <begin position="17"/>
        <end position="223"/>
    </location>
</feature>
<dbReference type="InterPro" id="IPR011262">
    <property type="entry name" value="DNA-dir_RNA_pol_insert"/>
</dbReference>
<evidence type="ECO:0000256" key="7">
    <source>
        <dbReference type="ARBA" id="ARBA00023163"/>
    </source>
</evidence>
<comment type="caution">
    <text evidence="13">The sequence shown here is derived from an EMBL/GenBank/DDBJ whole genome shotgun (WGS) entry which is preliminary data.</text>
</comment>
<name>A0A832E0S3_UNCKA</name>
<dbReference type="GO" id="GO:0005737">
    <property type="term" value="C:cytoplasm"/>
    <property type="evidence" value="ECO:0007669"/>
    <property type="project" value="UniProtKB-ARBA"/>
</dbReference>
<keyword evidence="6 13" id="KW-0548">Nucleotidyltransferase</keyword>
<evidence type="ECO:0000256" key="11">
    <source>
        <dbReference type="SAM" id="MobiDB-lite"/>
    </source>
</evidence>